<dbReference type="GO" id="GO:0003676">
    <property type="term" value="F:nucleic acid binding"/>
    <property type="evidence" value="ECO:0007669"/>
    <property type="project" value="InterPro"/>
</dbReference>
<evidence type="ECO:0000313" key="3">
    <source>
        <dbReference type="Proteomes" id="UP000321393"/>
    </source>
</evidence>
<dbReference type="InterPro" id="IPR012337">
    <property type="entry name" value="RNaseH-like_sf"/>
</dbReference>
<dbReference type="PROSITE" id="PS50994">
    <property type="entry name" value="INTEGRASE"/>
    <property type="match status" value="1"/>
</dbReference>
<comment type="caution">
    <text evidence="2">The sequence shown here is derived from an EMBL/GenBank/DDBJ whole genome shotgun (WGS) entry which is preliminary data.</text>
</comment>
<feature type="domain" description="Integrase catalytic" evidence="1">
    <location>
        <begin position="1"/>
        <end position="104"/>
    </location>
</feature>
<dbReference type="PANTHER" id="PTHR45835">
    <property type="entry name" value="YALI0A06105P"/>
    <property type="match status" value="1"/>
</dbReference>
<dbReference type="PANTHER" id="PTHR45835:SF99">
    <property type="entry name" value="CHROMO DOMAIN-CONTAINING PROTEIN-RELATED"/>
    <property type="match status" value="1"/>
</dbReference>
<dbReference type="Gene3D" id="3.30.420.10">
    <property type="entry name" value="Ribonuclease H-like superfamily/Ribonuclease H"/>
    <property type="match status" value="1"/>
</dbReference>
<dbReference type="Proteomes" id="UP000321393">
    <property type="component" value="Unassembled WGS sequence"/>
</dbReference>
<dbReference type="InterPro" id="IPR036397">
    <property type="entry name" value="RNaseH_sf"/>
</dbReference>
<dbReference type="GO" id="GO:0015074">
    <property type="term" value="P:DNA integration"/>
    <property type="evidence" value="ECO:0007669"/>
    <property type="project" value="InterPro"/>
</dbReference>
<protein>
    <submittedName>
        <fullName evidence="2">Pol protein</fullName>
    </submittedName>
</protein>
<accession>A0A5A7SYY8</accession>
<proteinExistence type="predicted"/>
<evidence type="ECO:0000313" key="2">
    <source>
        <dbReference type="EMBL" id="KAA0035778.1"/>
    </source>
</evidence>
<sequence>MYMIEIVRLHGVPVSIVSDRDALSHQKGLQLALGTRLDFSTAFHPQIDGQTKRLNQILEDMVQACVLEFSRSWDFHFHLMEFAYNNSYLATIGMAPFEALYGRCCRSPVCWGVVGEQRMLGPKDLKFDVGDMVFLKVAPMKGVLRYKKKGKLSAFFHDVFHVSMLRKYVTDPQIKKNLSYEEQPVDILARRLRYFVVEGLHWSSYNSRITYVVASSTALFSASPSPFAASLCPAAVNEPHRSLIIDQVDHPSAAKLRLSVVNFALVRAISARADCLQQACCRAV</sequence>
<dbReference type="InterPro" id="IPR001584">
    <property type="entry name" value="Integrase_cat-core"/>
</dbReference>
<reference evidence="2 3" key="1">
    <citation type="submission" date="2019-08" db="EMBL/GenBank/DDBJ databases">
        <title>Draft genome sequences of two oriental melons (Cucumis melo L. var makuwa).</title>
        <authorList>
            <person name="Kwon S.-Y."/>
        </authorList>
    </citation>
    <scope>NUCLEOTIDE SEQUENCE [LARGE SCALE GENOMIC DNA]</scope>
    <source>
        <strain evidence="3">cv. SW 3</strain>
        <tissue evidence="2">Leaf</tissue>
    </source>
</reference>
<dbReference type="OrthoDB" id="1738613at2759"/>
<evidence type="ECO:0000259" key="1">
    <source>
        <dbReference type="PROSITE" id="PS50994"/>
    </source>
</evidence>
<dbReference type="AlphaFoldDB" id="A0A5A7SYY8"/>
<gene>
    <name evidence="2" type="ORF">E6C27_scaffold403G00620</name>
</gene>
<organism evidence="2 3">
    <name type="scientific">Cucumis melo var. makuwa</name>
    <name type="common">Oriental melon</name>
    <dbReference type="NCBI Taxonomy" id="1194695"/>
    <lineage>
        <taxon>Eukaryota</taxon>
        <taxon>Viridiplantae</taxon>
        <taxon>Streptophyta</taxon>
        <taxon>Embryophyta</taxon>
        <taxon>Tracheophyta</taxon>
        <taxon>Spermatophyta</taxon>
        <taxon>Magnoliopsida</taxon>
        <taxon>eudicotyledons</taxon>
        <taxon>Gunneridae</taxon>
        <taxon>Pentapetalae</taxon>
        <taxon>rosids</taxon>
        <taxon>fabids</taxon>
        <taxon>Cucurbitales</taxon>
        <taxon>Cucurbitaceae</taxon>
        <taxon>Benincaseae</taxon>
        <taxon>Cucumis</taxon>
    </lineage>
</organism>
<dbReference type="EMBL" id="SSTE01019905">
    <property type="protein sequence ID" value="KAA0035778.1"/>
    <property type="molecule type" value="Genomic_DNA"/>
</dbReference>
<name>A0A5A7SYY8_CUCMM</name>
<dbReference type="SUPFAM" id="SSF53098">
    <property type="entry name" value="Ribonuclease H-like"/>
    <property type="match status" value="1"/>
</dbReference>